<dbReference type="Pfam" id="PF13577">
    <property type="entry name" value="SnoaL_4"/>
    <property type="match status" value="1"/>
</dbReference>
<evidence type="ECO:0000313" key="3">
    <source>
        <dbReference type="Proteomes" id="UP000782880"/>
    </source>
</evidence>
<comment type="caution">
    <text evidence="2">The sequence shown here is derived from an EMBL/GenBank/DDBJ whole genome shotgun (WGS) entry which is preliminary data.</text>
</comment>
<feature type="domain" description="SnoaL-like" evidence="1">
    <location>
        <begin position="187"/>
        <end position="313"/>
    </location>
</feature>
<dbReference type="Proteomes" id="UP000782880">
    <property type="component" value="Unassembled WGS sequence"/>
</dbReference>
<evidence type="ECO:0000259" key="1">
    <source>
        <dbReference type="Pfam" id="PF13577"/>
    </source>
</evidence>
<dbReference type="InterPro" id="IPR037401">
    <property type="entry name" value="SnoaL-like"/>
</dbReference>
<dbReference type="SUPFAM" id="SSF54427">
    <property type="entry name" value="NTF2-like"/>
    <property type="match status" value="2"/>
</dbReference>
<dbReference type="Gene3D" id="3.10.450.50">
    <property type="match status" value="2"/>
</dbReference>
<reference evidence="2" key="1">
    <citation type="journal article" date="2021" name="PeerJ">
        <title>Extensive microbial diversity within the chicken gut microbiome revealed by metagenomics and culture.</title>
        <authorList>
            <person name="Gilroy R."/>
            <person name="Ravi A."/>
            <person name="Getino M."/>
            <person name="Pursley I."/>
            <person name="Horton D.L."/>
            <person name="Alikhan N.F."/>
            <person name="Baker D."/>
            <person name="Gharbi K."/>
            <person name="Hall N."/>
            <person name="Watson M."/>
            <person name="Adriaenssens E.M."/>
            <person name="Foster-Nyarko E."/>
            <person name="Jarju S."/>
            <person name="Secka A."/>
            <person name="Antonio M."/>
            <person name="Oren A."/>
            <person name="Chaudhuri R.R."/>
            <person name="La Ragione R."/>
            <person name="Hildebrand F."/>
            <person name="Pallen M.J."/>
        </authorList>
    </citation>
    <scope>NUCLEOTIDE SEQUENCE</scope>
    <source>
        <strain evidence="2">ChiBcec21-2208</strain>
    </source>
</reference>
<sequence>MPRNDYEEIRRNFDAFVELLSQRERADLNEALRGIFTADAKCYLSCARAYPDGSQHTVFGMEYFIRDMPSTDFFHRQVCNYYTRLAGGQAQQIAHVVCLVGRYGDPTPLYYRFDMMFANHWIHTEAGWRIDELRMDILPEDGNFEEFSSAWHFEDPHPKTCPGLHLPCINGELDSPWFRIPDGEDVLTEEEKVAEAFTRYAFGIDTLSFCEVEKIACDDVIADIQPWGPMDKRSWIASLKYHRQRDRLWGHCGLVRDLHIDGDTAFMSLYRLCGHKQREHPYMYTNENVDRAHACASYDLVLKREDDRWKIKKCCYYLGLIEMGPYQE</sequence>
<protein>
    <submittedName>
        <fullName evidence="2">Nuclear transport factor 2 family protein</fullName>
    </submittedName>
</protein>
<dbReference type="InterPro" id="IPR032710">
    <property type="entry name" value="NTF2-like_dom_sf"/>
</dbReference>
<accession>A0A921IL76</accession>
<gene>
    <name evidence="2" type="ORF">K8V20_04050</name>
</gene>
<dbReference type="AlphaFoldDB" id="A0A921IL76"/>
<organism evidence="2 3">
    <name type="scientific">Subdoligranulum variabile</name>
    <dbReference type="NCBI Taxonomy" id="214851"/>
    <lineage>
        <taxon>Bacteria</taxon>
        <taxon>Bacillati</taxon>
        <taxon>Bacillota</taxon>
        <taxon>Clostridia</taxon>
        <taxon>Eubacteriales</taxon>
        <taxon>Oscillospiraceae</taxon>
        <taxon>Subdoligranulum</taxon>
    </lineage>
</organism>
<reference evidence="2" key="2">
    <citation type="submission" date="2021-09" db="EMBL/GenBank/DDBJ databases">
        <authorList>
            <person name="Gilroy R."/>
        </authorList>
    </citation>
    <scope>NUCLEOTIDE SEQUENCE</scope>
    <source>
        <strain evidence="2">ChiBcec21-2208</strain>
    </source>
</reference>
<name>A0A921IL76_9FIRM</name>
<dbReference type="EMBL" id="DYVE01000104">
    <property type="protein sequence ID" value="HJG27803.1"/>
    <property type="molecule type" value="Genomic_DNA"/>
</dbReference>
<proteinExistence type="predicted"/>
<evidence type="ECO:0000313" key="2">
    <source>
        <dbReference type="EMBL" id="HJG27803.1"/>
    </source>
</evidence>